<proteinExistence type="predicted"/>
<evidence type="ECO:0000313" key="1">
    <source>
        <dbReference type="EMBL" id="MFC7097286.1"/>
    </source>
</evidence>
<keyword evidence="2" id="KW-1185">Reference proteome</keyword>
<dbReference type="AlphaFoldDB" id="A0ABD5X282"/>
<organism evidence="1 2">
    <name type="scientific">Halobaculum marinum</name>
    <dbReference type="NCBI Taxonomy" id="3031996"/>
    <lineage>
        <taxon>Archaea</taxon>
        <taxon>Methanobacteriati</taxon>
        <taxon>Methanobacteriota</taxon>
        <taxon>Stenosarchaea group</taxon>
        <taxon>Halobacteria</taxon>
        <taxon>Halobacteriales</taxon>
        <taxon>Haloferacaceae</taxon>
        <taxon>Halobaculum</taxon>
    </lineage>
</organism>
<dbReference type="EMBL" id="JBHTAG010000003">
    <property type="protein sequence ID" value="MFC7097286.1"/>
    <property type="molecule type" value="Genomic_DNA"/>
</dbReference>
<comment type="caution">
    <text evidence="1">The sequence shown here is derived from an EMBL/GenBank/DDBJ whole genome shotgun (WGS) entry which is preliminary data.</text>
</comment>
<accession>A0ABD5X282</accession>
<dbReference type="InterPro" id="IPR006917">
    <property type="entry name" value="SOUL_heme-bd"/>
</dbReference>
<dbReference type="SUPFAM" id="SSF55136">
    <property type="entry name" value="Probable bacterial effector-binding domain"/>
    <property type="match status" value="1"/>
</dbReference>
<evidence type="ECO:0000313" key="2">
    <source>
        <dbReference type="Proteomes" id="UP001596388"/>
    </source>
</evidence>
<dbReference type="PANTHER" id="PTHR11220:SF1">
    <property type="entry name" value="HEME-BINDING PROTEIN 2"/>
    <property type="match status" value="1"/>
</dbReference>
<name>A0ABD5X282_9EURY</name>
<dbReference type="Pfam" id="PF04832">
    <property type="entry name" value="SOUL"/>
    <property type="match status" value="1"/>
</dbReference>
<dbReference type="RefSeq" id="WP_276238236.1">
    <property type="nucleotide sequence ID" value="NZ_CP119989.1"/>
</dbReference>
<dbReference type="PANTHER" id="PTHR11220">
    <property type="entry name" value="HEME-BINDING PROTEIN-RELATED"/>
    <property type="match status" value="1"/>
</dbReference>
<reference evidence="1 2" key="1">
    <citation type="journal article" date="2019" name="Int. J. Syst. Evol. Microbiol.">
        <title>The Global Catalogue of Microorganisms (GCM) 10K type strain sequencing project: providing services to taxonomists for standard genome sequencing and annotation.</title>
        <authorList>
            <consortium name="The Broad Institute Genomics Platform"/>
            <consortium name="The Broad Institute Genome Sequencing Center for Infectious Disease"/>
            <person name="Wu L."/>
            <person name="Ma J."/>
        </authorList>
    </citation>
    <scope>NUCLEOTIDE SEQUENCE [LARGE SCALE GENOMIC DNA]</scope>
    <source>
        <strain evidence="1 2">DT55</strain>
    </source>
</reference>
<dbReference type="Gene3D" id="3.20.80.10">
    <property type="entry name" value="Regulatory factor, effector binding domain"/>
    <property type="match status" value="1"/>
</dbReference>
<dbReference type="GeneID" id="79268806"/>
<dbReference type="InterPro" id="IPR011256">
    <property type="entry name" value="Reg_factor_effector_dom_sf"/>
</dbReference>
<dbReference type="Proteomes" id="UP001596388">
    <property type="component" value="Unassembled WGS sequence"/>
</dbReference>
<sequence>MKRTTSLALGAVGGLVGLVGAWNLYQRYTTETVPYTVVASVGDVELRRYPPTVLAETVADSRREAFGRLFRYIAGANEAETDLAMTAPVQVDGDGGDGGVSIPMTAPVEVSDGNRRIPMTAPVETDASADGVRMAFYLPAEYDAETAPRPTDEDVTLVAVPERTLAVRRFSWRATDRRVTNEVEKLEDALEDASVPLAGEPFYMGYDAPWTLPFLRRNEVAVEVESADAT</sequence>
<protein>
    <submittedName>
        <fullName evidence="1">SOUL family heme-binding protein</fullName>
    </submittedName>
</protein>
<gene>
    <name evidence="1" type="ORF">ACFQKD_08215</name>
</gene>